<dbReference type="OrthoDB" id="194358at2759"/>
<feature type="compositionally biased region" description="Basic and acidic residues" evidence="4">
    <location>
        <begin position="420"/>
        <end position="436"/>
    </location>
</feature>
<dbReference type="SUPFAM" id="SSF48403">
    <property type="entry name" value="Ankyrin repeat"/>
    <property type="match status" value="1"/>
</dbReference>
<protein>
    <submittedName>
        <fullName evidence="5">Uncharacterized protein</fullName>
    </submittedName>
</protein>
<dbReference type="Gene3D" id="1.25.40.20">
    <property type="entry name" value="Ankyrin repeat-containing domain"/>
    <property type="match status" value="1"/>
</dbReference>
<evidence type="ECO:0000256" key="3">
    <source>
        <dbReference type="PROSITE-ProRule" id="PRU00023"/>
    </source>
</evidence>
<dbReference type="InterPro" id="IPR036770">
    <property type="entry name" value="Ankyrin_rpt-contain_sf"/>
</dbReference>
<dbReference type="PANTHER" id="PTHR24198">
    <property type="entry name" value="ANKYRIN REPEAT AND PROTEIN KINASE DOMAIN-CONTAINING PROTEIN"/>
    <property type="match status" value="1"/>
</dbReference>
<keyword evidence="2 3" id="KW-0040">ANK repeat</keyword>
<gene>
    <name evidence="5" type="ORF">LRAMOSA08539</name>
</gene>
<dbReference type="Pfam" id="PF12796">
    <property type="entry name" value="Ank_2"/>
    <property type="match status" value="1"/>
</dbReference>
<dbReference type="PROSITE" id="PS50297">
    <property type="entry name" value="ANK_REP_REGION"/>
    <property type="match status" value="1"/>
</dbReference>
<dbReference type="AlphaFoldDB" id="A0A077WEG4"/>
<evidence type="ECO:0000256" key="1">
    <source>
        <dbReference type="ARBA" id="ARBA00022737"/>
    </source>
</evidence>
<accession>A0A077WEG4</accession>
<feature type="repeat" description="ANK" evidence="3">
    <location>
        <begin position="211"/>
        <end position="245"/>
    </location>
</feature>
<dbReference type="PANTHER" id="PTHR24198:SF165">
    <property type="entry name" value="ANKYRIN REPEAT-CONTAINING PROTEIN-RELATED"/>
    <property type="match status" value="1"/>
</dbReference>
<organism evidence="5">
    <name type="scientific">Lichtheimia ramosa</name>
    <dbReference type="NCBI Taxonomy" id="688394"/>
    <lineage>
        <taxon>Eukaryota</taxon>
        <taxon>Fungi</taxon>
        <taxon>Fungi incertae sedis</taxon>
        <taxon>Mucoromycota</taxon>
        <taxon>Mucoromycotina</taxon>
        <taxon>Mucoromycetes</taxon>
        <taxon>Mucorales</taxon>
        <taxon>Lichtheimiaceae</taxon>
        <taxon>Lichtheimia</taxon>
    </lineage>
</organism>
<feature type="region of interest" description="Disordered" evidence="4">
    <location>
        <begin position="71"/>
        <end position="108"/>
    </location>
</feature>
<keyword evidence="1" id="KW-0677">Repeat</keyword>
<evidence type="ECO:0000256" key="4">
    <source>
        <dbReference type="SAM" id="MobiDB-lite"/>
    </source>
</evidence>
<dbReference type="SMART" id="SM00248">
    <property type="entry name" value="ANK"/>
    <property type="match status" value="4"/>
</dbReference>
<evidence type="ECO:0000313" key="5">
    <source>
        <dbReference type="EMBL" id="CDS06011.1"/>
    </source>
</evidence>
<dbReference type="EMBL" id="LK023318">
    <property type="protein sequence ID" value="CDS06011.1"/>
    <property type="molecule type" value="Genomic_DNA"/>
</dbReference>
<feature type="region of interest" description="Disordered" evidence="4">
    <location>
        <begin position="401"/>
        <end position="438"/>
    </location>
</feature>
<feature type="compositionally biased region" description="Low complexity" evidence="4">
    <location>
        <begin position="406"/>
        <end position="419"/>
    </location>
</feature>
<dbReference type="PROSITE" id="PS50088">
    <property type="entry name" value="ANK_REPEAT"/>
    <property type="match status" value="1"/>
</dbReference>
<feature type="compositionally biased region" description="Acidic residues" evidence="4">
    <location>
        <begin position="82"/>
        <end position="98"/>
    </location>
</feature>
<sequence>MQHIELVQEVLGAENNEQQQPTANLGAFMPRKTQQAQGLNITSEELRKFIASPPSARDSNNMLRLEILGTQNQNDHQQQEQKEEDEEEENELDKEGEDEERKVVTPPPSIWEAAKQGNVALVRQVIEDQGKEIVNTRDPETETTLLYMTVAHVRQPESMLRLLVENGAEPDAPSVYGIRALHALPIHCARPLPSMQLLLDHHADINVRDGDNWTPLHYAARFCKEPDTIIRHLVSRGANVNAVDANGKSPLFALVANGDHASTLGWLIHSAKADITIKGEFLLFRPTPGTILLQTAKYARLECMKLLVQSPAAMDQLRTAITCHELNLATVMLRKRLEKQDPSSAVQTDELLEIVEELRRSLEEDANSTVAYEIYMERTGKQAAAGTGLPRRRTTLLGTIKRSASKKTMMSQSSSSSSSADHKDIDASKTRIERRPTLMRRVLSIMSRQPREHSDS</sequence>
<dbReference type="InterPro" id="IPR002110">
    <property type="entry name" value="Ankyrin_rpt"/>
</dbReference>
<reference evidence="5" key="1">
    <citation type="journal article" date="2014" name="Genome Announc.">
        <title>De novo whole-genome sequence and genome annotation of Lichtheimia ramosa.</title>
        <authorList>
            <person name="Linde J."/>
            <person name="Schwartze V."/>
            <person name="Binder U."/>
            <person name="Lass-Florl C."/>
            <person name="Voigt K."/>
            <person name="Horn F."/>
        </authorList>
    </citation>
    <scope>NUCLEOTIDE SEQUENCE</scope>
    <source>
        <strain evidence="5">JMRC FSU:6197</strain>
    </source>
</reference>
<proteinExistence type="predicted"/>
<evidence type="ECO:0000256" key="2">
    <source>
        <dbReference type="ARBA" id="ARBA00023043"/>
    </source>
</evidence>
<name>A0A077WEG4_9FUNG</name>